<feature type="compositionally biased region" description="Low complexity" evidence="1">
    <location>
        <begin position="266"/>
        <end position="279"/>
    </location>
</feature>
<feature type="compositionally biased region" description="Low complexity" evidence="1">
    <location>
        <begin position="45"/>
        <end position="77"/>
    </location>
</feature>
<evidence type="ECO:0000313" key="3">
    <source>
        <dbReference type="EMBL" id="MBD7961756.1"/>
    </source>
</evidence>
<dbReference type="RefSeq" id="WP_191724170.1">
    <property type="nucleotide sequence ID" value="NZ_JACSQK010000007.1"/>
</dbReference>
<organism evidence="3 4">
    <name type="scientific">Comamonas avium</name>
    <dbReference type="NCBI Taxonomy" id="2762231"/>
    <lineage>
        <taxon>Bacteria</taxon>
        <taxon>Pseudomonadati</taxon>
        <taxon>Pseudomonadota</taxon>
        <taxon>Betaproteobacteria</taxon>
        <taxon>Burkholderiales</taxon>
        <taxon>Comamonadaceae</taxon>
        <taxon>Comamonas</taxon>
    </lineage>
</organism>
<feature type="chain" id="PRO_5047209912" description="Outer membrane lipoprotein" evidence="2">
    <location>
        <begin position="36"/>
        <end position="290"/>
    </location>
</feature>
<evidence type="ECO:0000256" key="2">
    <source>
        <dbReference type="SAM" id="SignalP"/>
    </source>
</evidence>
<evidence type="ECO:0000313" key="4">
    <source>
        <dbReference type="Proteomes" id="UP000634919"/>
    </source>
</evidence>
<dbReference type="PROSITE" id="PS51257">
    <property type="entry name" value="PROKAR_LIPOPROTEIN"/>
    <property type="match status" value="1"/>
</dbReference>
<comment type="caution">
    <text evidence="3">The sequence shown here is derived from an EMBL/GenBank/DDBJ whole genome shotgun (WGS) entry which is preliminary data.</text>
</comment>
<reference evidence="3 4" key="1">
    <citation type="submission" date="2020-08" db="EMBL/GenBank/DDBJ databases">
        <title>A Genomic Blueprint of the Chicken Gut Microbiome.</title>
        <authorList>
            <person name="Gilroy R."/>
            <person name="Ravi A."/>
            <person name="Getino M."/>
            <person name="Pursley I."/>
            <person name="Horton D.L."/>
            <person name="Alikhan N.-F."/>
            <person name="Baker D."/>
            <person name="Gharbi K."/>
            <person name="Hall N."/>
            <person name="Watson M."/>
            <person name="Adriaenssens E.M."/>
            <person name="Foster-Nyarko E."/>
            <person name="Jarju S."/>
            <person name="Secka A."/>
            <person name="Antonio M."/>
            <person name="Oren A."/>
            <person name="Chaudhuri R."/>
            <person name="La Ragione R.M."/>
            <person name="Hildebrand F."/>
            <person name="Pallen M.J."/>
        </authorList>
    </citation>
    <scope>NUCLEOTIDE SEQUENCE [LARGE SCALE GENOMIC DNA]</scope>
    <source>
        <strain evidence="3 4">Sa2CVA6</strain>
    </source>
</reference>
<keyword evidence="2" id="KW-0732">Signal</keyword>
<gene>
    <name evidence="3" type="ORF">H9646_14890</name>
</gene>
<evidence type="ECO:0000256" key="1">
    <source>
        <dbReference type="SAM" id="MobiDB-lite"/>
    </source>
</evidence>
<feature type="region of interest" description="Disordered" evidence="1">
    <location>
        <begin position="266"/>
        <end position="290"/>
    </location>
</feature>
<dbReference type="Proteomes" id="UP000634919">
    <property type="component" value="Unassembled WGS sequence"/>
</dbReference>
<sequence>MVLSLRKNVFGRTQRWCVVGFVLGALLGCAPTMQAGRSSDAVNESSSAATSAQQVQRSSQTAERRLAPPARASASTLGTQWGEGRESAVRYVPAERVTQQPQELRQIAYTDLASIQQALGRRANQQLNILLAGGKVEWSVLGEQEQALPIYSTRGAQDYRVAGKQGERYELQFVNRSQTRYEVVATVDGLDVLGGRTGSQAAGGYILEPGQTMRIDGFRKSASEVAAFRFASKPQAYAANTPAGDARNLGAMGVALFELKPTAPTQAPAGPQAFPADAGSTIYAPPPAYR</sequence>
<protein>
    <recommendedName>
        <fullName evidence="5">Outer membrane lipoprotein</fullName>
    </recommendedName>
</protein>
<name>A0ABR8SE56_9BURK</name>
<feature type="region of interest" description="Disordered" evidence="1">
    <location>
        <begin position="36"/>
        <end position="81"/>
    </location>
</feature>
<keyword evidence="4" id="KW-1185">Reference proteome</keyword>
<feature type="signal peptide" evidence="2">
    <location>
        <begin position="1"/>
        <end position="35"/>
    </location>
</feature>
<dbReference type="EMBL" id="JACSQK010000007">
    <property type="protein sequence ID" value="MBD7961756.1"/>
    <property type="molecule type" value="Genomic_DNA"/>
</dbReference>
<evidence type="ECO:0008006" key="5">
    <source>
        <dbReference type="Google" id="ProtNLM"/>
    </source>
</evidence>
<proteinExistence type="predicted"/>
<accession>A0ABR8SE56</accession>